<dbReference type="AlphaFoldDB" id="A0A1G2U7T9"/>
<reference evidence="2 3" key="1">
    <citation type="journal article" date="2016" name="Nat. Commun.">
        <title>Thousands of microbial genomes shed light on interconnected biogeochemical processes in an aquifer system.</title>
        <authorList>
            <person name="Anantharaman K."/>
            <person name="Brown C.T."/>
            <person name="Hug L.A."/>
            <person name="Sharon I."/>
            <person name="Castelle C.J."/>
            <person name="Probst A.J."/>
            <person name="Thomas B.C."/>
            <person name="Singh A."/>
            <person name="Wilkins M.J."/>
            <person name="Karaoz U."/>
            <person name="Brodie E.L."/>
            <person name="Williams K.H."/>
            <person name="Hubbard S.S."/>
            <person name="Banfield J.F."/>
        </authorList>
    </citation>
    <scope>NUCLEOTIDE SEQUENCE [LARGE SCALE GENOMIC DNA]</scope>
</reference>
<comment type="caution">
    <text evidence="2">The sequence shown here is derived from an EMBL/GenBank/DDBJ whole genome shotgun (WGS) entry which is preliminary data.</text>
</comment>
<keyword evidence="1" id="KW-1133">Transmembrane helix</keyword>
<keyword evidence="1" id="KW-0812">Transmembrane</keyword>
<gene>
    <name evidence="2" type="ORF">A3A26_03580</name>
</gene>
<name>A0A1G2U7T9_9BACT</name>
<dbReference type="Proteomes" id="UP000177068">
    <property type="component" value="Unassembled WGS sequence"/>
</dbReference>
<dbReference type="EMBL" id="MHWG01000016">
    <property type="protein sequence ID" value="OHB05531.1"/>
    <property type="molecule type" value="Genomic_DNA"/>
</dbReference>
<evidence type="ECO:0000313" key="3">
    <source>
        <dbReference type="Proteomes" id="UP000177068"/>
    </source>
</evidence>
<feature type="transmembrane region" description="Helical" evidence="1">
    <location>
        <begin position="55"/>
        <end position="72"/>
    </location>
</feature>
<accession>A0A1G2U7T9</accession>
<protein>
    <submittedName>
        <fullName evidence="2">Uncharacterized protein</fullName>
    </submittedName>
</protein>
<evidence type="ECO:0000256" key="1">
    <source>
        <dbReference type="SAM" id="Phobius"/>
    </source>
</evidence>
<evidence type="ECO:0000313" key="2">
    <source>
        <dbReference type="EMBL" id="OHB05531.1"/>
    </source>
</evidence>
<organism evidence="2 3">
    <name type="scientific">Candidatus Zambryskibacteria bacterium RIFCSPLOWO2_01_FULL_47_14</name>
    <dbReference type="NCBI Taxonomy" id="1802763"/>
    <lineage>
        <taxon>Bacteria</taxon>
        <taxon>Candidatus Zambryskiibacteriota</taxon>
    </lineage>
</organism>
<proteinExistence type="predicted"/>
<keyword evidence="1" id="KW-0472">Membrane</keyword>
<sequence>MSKMIRKLVFWFLGVLGLAGLMMFEVARWPAYQAVAHWWATDEPIKPANIPPESFLSGMAMMAFAFVGLWLMKRWPDRRKRSPPPPRPALRLVS</sequence>